<keyword evidence="1" id="KW-0812">Transmembrane</keyword>
<proteinExistence type="predicted"/>
<organism evidence="2">
    <name type="scientific">Panstrongylus lignarius</name>
    <dbReference type="NCBI Taxonomy" id="156445"/>
    <lineage>
        <taxon>Eukaryota</taxon>
        <taxon>Metazoa</taxon>
        <taxon>Ecdysozoa</taxon>
        <taxon>Arthropoda</taxon>
        <taxon>Hexapoda</taxon>
        <taxon>Insecta</taxon>
        <taxon>Pterygota</taxon>
        <taxon>Neoptera</taxon>
        <taxon>Paraneoptera</taxon>
        <taxon>Hemiptera</taxon>
        <taxon>Heteroptera</taxon>
        <taxon>Panheteroptera</taxon>
        <taxon>Cimicomorpha</taxon>
        <taxon>Reduviidae</taxon>
        <taxon>Triatominae</taxon>
        <taxon>Panstrongylus</taxon>
    </lineage>
</organism>
<dbReference type="AlphaFoldDB" id="A0A224XNI1"/>
<feature type="transmembrane region" description="Helical" evidence="1">
    <location>
        <begin position="385"/>
        <end position="405"/>
    </location>
</feature>
<keyword evidence="2" id="KW-0648">Protein biosynthesis</keyword>
<dbReference type="EMBL" id="GFTR01006436">
    <property type="protein sequence ID" value="JAW09990.1"/>
    <property type="molecule type" value="Transcribed_RNA"/>
</dbReference>
<feature type="transmembrane region" description="Helical" evidence="1">
    <location>
        <begin position="6"/>
        <end position="26"/>
    </location>
</feature>
<reference evidence="2" key="1">
    <citation type="journal article" date="2018" name="PLoS Negl. Trop. Dis.">
        <title>An insight into the salivary gland and fat body transcriptome of Panstrongylus lignarius (Hemiptera: Heteroptera), the main vector of Chagas disease in Peru.</title>
        <authorList>
            <person name="Nevoa J.C."/>
            <person name="Mendes M.T."/>
            <person name="da Silva M.V."/>
            <person name="Soares S.C."/>
            <person name="Oliveira C.J.F."/>
            <person name="Ribeiro J.M.C."/>
        </authorList>
    </citation>
    <scope>NUCLEOTIDE SEQUENCE</scope>
</reference>
<keyword evidence="2" id="KW-0396">Initiation factor</keyword>
<keyword evidence="1" id="KW-1133">Transmembrane helix</keyword>
<evidence type="ECO:0000256" key="1">
    <source>
        <dbReference type="SAM" id="Phobius"/>
    </source>
</evidence>
<dbReference type="GO" id="GO:0003743">
    <property type="term" value="F:translation initiation factor activity"/>
    <property type="evidence" value="ECO:0007669"/>
    <property type="project" value="UniProtKB-KW"/>
</dbReference>
<accession>A0A224XNI1</accession>
<evidence type="ECO:0000313" key="2">
    <source>
        <dbReference type="EMBL" id="JAW09990.1"/>
    </source>
</evidence>
<sequence>MAPRTIDMYIPVIIFLVCVFYIHSGITEEEIGSPLRVAQCRARCIQRFMSEANFEKGCPQGSDCSMCWENCQLLQSNFPVWWGTICDEKRICFPGCEEACQFHVEIGGSQREPVVQTRGEEVLEVSGGLATWPRPYRAAGPFVYVVMRRVGDRPWRQISQGMTPSARVPDGGILRVLVVNRDGLVAIYSPAPRQSGLAQARAVLESLGRGDVLAGYPVPPPPPQGKRINTQIALPTTSIPNNSILEDRRAEVKMSWNLREVSLIHQKYLVIAEIAWEPRRQIGSLRKPFYFVTWEVDGGGLKGNLLTESTTVTLSLCTDTVYHIQVEVAVREGESSPGGERSEELVVDTGRAVVVEFEAGSGAGARWTSGDGPSRVPAGAGSRELILGVASALALFILVSLVVLVRTRATGPTTAKLLPYQQQLHSHAASPPLVHVVDGEERTADGLEITMATSLQRGSTLHV</sequence>
<keyword evidence="1" id="KW-0472">Membrane</keyword>
<name>A0A224XNI1_9HEMI</name>
<protein>
    <submittedName>
        <fullName evidence="2">Putative translation initiation factor if-2</fullName>
    </submittedName>
</protein>